<dbReference type="AlphaFoldDB" id="A0A5A9Z5H5"/>
<dbReference type="RefSeq" id="WP_111367286.1">
    <property type="nucleotide sequence ID" value="NZ_VINQ01000013.1"/>
</dbReference>
<reference evidence="4 5" key="1">
    <citation type="submission" date="2019-07" db="EMBL/GenBank/DDBJ databases">
        <title>Aquicoccus porphyridii gen. nov., sp. nov., isolated from a small marine red alga, Porphyridium marinum.</title>
        <authorList>
            <person name="Liu L."/>
        </authorList>
    </citation>
    <scope>NUCLEOTIDE SEQUENCE [LARGE SCALE GENOMIC DNA]</scope>
    <source>
        <strain evidence="4 5">L1 8-17</strain>
    </source>
</reference>
<comment type="caution">
    <text evidence="4">The sequence shown here is derived from an EMBL/GenBank/DDBJ whole genome shotgun (WGS) entry which is preliminary data.</text>
</comment>
<feature type="transmembrane region" description="Helical" evidence="2">
    <location>
        <begin position="279"/>
        <end position="297"/>
    </location>
</feature>
<accession>A0A5A9Z5H5</accession>
<evidence type="ECO:0000259" key="3">
    <source>
        <dbReference type="Pfam" id="PF13717"/>
    </source>
</evidence>
<feature type="region of interest" description="Disordered" evidence="1">
    <location>
        <begin position="36"/>
        <end position="224"/>
    </location>
</feature>
<dbReference type="NCBIfam" id="TIGR02098">
    <property type="entry name" value="MJ0042_CXXC"/>
    <property type="match status" value="1"/>
</dbReference>
<evidence type="ECO:0000313" key="5">
    <source>
        <dbReference type="Proteomes" id="UP000325291"/>
    </source>
</evidence>
<organism evidence="4 5">
    <name type="scientific">Aquicoccus porphyridii</name>
    <dbReference type="NCBI Taxonomy" id="1852029"/>
    <lineage>
        <taxon>Bacteria</taxon>
        <taxon>Pseudomonadati</taxon>
        <taxon>Pseudomonadota</taxon>
        <taxon>Alphaproteobacteria</taxon>
        <taxon>Rhodobacterales</taxon>
        <taxon>Paracoccaceae</taxon>
        <taxon>Aquicoccus</taxon>
    </lineage>
</organism>
<feature type="compositionally biased region" description="Basic and acidic residues" evidence="1">
    <location>
        <begin position="154"/>
        <end position="174"/>
    </location>
</feature>
<feature type="domain" description="Zinc finger/thioredoxin putative" evidence="3">
    <location>
        <begin position="1"/>
        <end position="36"/>
    </location>
</feature>
<dbReference type="EMBL" id="VINQ01000013">
    <property type="protein sequence ID" value="KAA0912440.1"/>
    <property type="molecule type" value="Genomic_DNA"/>
</dbReference>
<dbReference type="InterPro" id="IPR011723">
    <property type="entry name" value="Znf/thioredoxin_put"/>
</dbReference>
<evidence type="ECO:0000256" key="1">
    <source>
        <dbReference type="SAM" id="MobiDB-lite"/>
    </source>
</evidence>
<proteinExistence type="predicted"/>
<feature type="compositionally biased region" description="Acidic residues" evidence="1">
    <location>
        <begin position="126"/>
        <end position="143"/>
    </location>
</feature>
<gene>
    <name evidence="4" type="ORF">FLO80_15350</name>
</gene>
<feature type="region of interest" description="Disordered" evidence="1">
    <location>
        <begin position="249"/>
        <end position="273"/>
    </location>
</feature>
<keyword evidence="2" id="KW-0472">Membrane</keyword>
<protein>
    <recommendedName>
        <fullName evidence="3">Zinc finger/thioredoxin putative domain-containing protein</fullName>
    </recommendedName>
</protein>
<evidence type="ECO:0000256" key="2">
    <source>
        <dbReference type="SAM" id="Phobius"/>
    </source>
</evidence>
<feature type="compositionally biased region" description="Low complexity" evidence="1">
    <location>
        <begin position="175"/>
        <end position="184"/>
    </location>
</feature>
<dbReference type="Pfam" id="PF13717">
    <property type="entry name" value="Zn_ribbon_4"/>
    <property type="match status" value="1"/>
</dbReference>
<dbReference type="Proteomes" id="UP000325291">
    <property type="component" value="Unassembled WGS sequence"/>
</dbReference>
<keyword evidence="2" id="KW-1133">Transmembrane helix</keyword>
<keyword evidence="2" id="KW-0812">Transmembrane</keyword>
<name>A0A5A9Z5H5_9RHOB</name>
<sequence>MRLICPNCGAQYEVPDDIIPATGRDVQCSNCGDTWFQKHPDQDADLTEAPDQPPGEGEWSDGDAALTEEPHDDEPPAAEAEPTESTWPDTWPDTGDRDAEQAGDLTGELTGELTGDNPPPQPPAEDAPEEDAWDDDTPVEDPPAEQAPPPQPRELPEDVREVLREEAEREREARAAAASAGGLETQPDLGLDDTGDDTSQQEREARLRTARMRGMSEKEAMTAAGLSKLSANASRRDLLPDIDEINSTLRKESERQPSNSPDPENDPAPPTESSGFSRGFSFMLLLFAILLAVYVFSGKLAELVPQLEPALESYVNWVNRGRLWLDGQAAALVQWLDTMTSEAAAPTGDGES</sequence>
<evidence type="ECO:0000313" key="4">
    <source>
        <dbReference type="EMBL" id="KAA0912440.1"/>
    </source>
</evidence>
<keyword evidence="5" id="KW-1185">Reference proteome</keyword>